<accession>A0ABP0QR00</accession>
<keyword evidence="1" id="KW-1133">Transmembrane helix</keyword>
<feature type="transmembrane region" description="Helical" evidence="1">
    <location>
        <begin position="376"/>
        <end position="398"/>
    </location>
</feature>
<sequence length="400" mass="44561">MAVHPTVQRASQAPRGLRVTVRADKSLEIRWQTEDGACLYELQICYFPFDGPMIQPSHSNVLQVEGAAQHVPHPESLDKGQAWVVKIGLKARSADGLLSDAAEAQVAMEDQLPGEEAKKALEAWTRNFQGKYFAPFCDMRGENPKILVLGPQHHGKSSFVNHMNRCLLANLGLHDERDQAPAGVEEKTVATEALQIPMGSSPVTFIDTPAFATMNSESTRKLQTLLSSGNFCGQRRSDLGHDESSLFKKPPHAAIVVISLCHWRDQMEEMKMYLMKIANEFKNASQSMVEFPYVIAATHCDEFLKDCQTENPKDELEKAVLGIKKFALTDHVYAITNYKRGSMASARNNEATFDLLSQLLTKAKHRDTGVKQTRNWYVAHVACAITPVVLMVICRLLGRL</sequence>
<dbReference type="Proteomes" id="UP001642484">
    <property type="component" value="Unassembled WGS sequence"/>
</dbReference>
<dbReference type="SUPFAM" id="SSF52540">
    <property type="entry name" value="P-loop containing nucleoside triphosphate hydrolases"/>
    <property type="match status" value="1"/>
</dbReference>
<dbReference type="EMBL" id="CAXAMN010024840">
    <property type="protein sequence ID" value="CAK9090394.1"/>
    <property type="molecule type" value="Genomic_DNA"/>
</dbReference>
<evidence type="ECO:0000256" key="1">
    <source>
        <dbReference type="SAM" id="Phobius"/>
    </source>
</evidence>
<dbReference type="EMBL" id="CAXAMN010024884">
    <property type="protein sequence ID" value="CAK9090726.1"/>
    <property type="molecule type" value="Genomic_DNA"/>
</dbReference>
<evidence type="ECO:0000313" key="4">
    <source>
        <dbReference type="Proteomes" id="UP001642484"/>
    </source>
</evidence>
<name>A0ABP0QR00_9DINO</name>
<organism evidence="2 4">
    <name type="scientific">Durusdinium trenchii</name>
    <dbReference type="NCBI Taxonomy" id="1381693"/>
    <lineage>
        <taxon>Eukaryota</taxon>
        <taxon>Sar</taxon>
        <taxon>Alveolata</taxon>
        <taxon>Dinophyceae</taxon>
        <taxon>Suessiales</taxon>
        <taxon>Symbiodiniaceae</taxon>
        <taxon>Durusdinium</taxon>
    </lineage>
</organism>
<reference evidence="2 4" key="1">
    <citation type="submission" date="2024-02" db="EMBL/GenBank/DDBJ databases">
        <authorList>
            <person name="Chen Y."/>
            <person name="Shah S."/>
            <person name="Dougan E. K."/>
            <person name="Thang M."/>
            <person name="Chan C."/>
        </authorList>
    </citation>
    <scope>NUCLEOTIDE SEQUENCE [LARGE SCALE GENOMIC DNA]</scope>
</reference>
<gene>
    <name evidence="2" type="ORF">CCMP2556_LOCUS43439</name>
    <name evidence="3" type="ORF">CCMP2556_LOCUS43571</name>
</gene>
<keyword evidence="4" id="KW-1185">Reference proteome</keyword>
<keyword evidence="1" id="KW-0812">Transmembrane</keyword>
<comment type="caution">
    <text evidence="2">The sequence shown here is derived from an EMBL/GenBank/DDBJ whole genome shotgun (WGS) entry which is preliminary data.</text>
</comment>
<dbReference type="CDD" id="cd00882">
    <property type="entry name" value="Ras_like_GTPase"/>
    <property type="match status" value="1"/>
</dbReference>
<keyword evidence="1" id="KW-0472">Membrane</keyword>
<protein>
    <recommendedName>
        <fullName evidence="5">G domain-containing protein</fullName>
    </recommendedName>
</protein>
<proteinExistence type="predicted"/>
<dbReference type="InterPro" id="IPR027417">
    <property type="entry name" value="P-loop_NTPase"/>
</dbReference>
<dbReference type="Gene3D" id="3.40.50.300">
    <property type="entry name" value="P-loop containing nucleotide triphosphate hydrolases"/>
    <property type="match status" value="1"/>
</dbReference>
<evidence type="ECO:0008006" key="5">
    <source>
        <dbReference type="Google" id="ProtNLM"/>
    </source>
</evidence>
<evidence type="ECO:0000313" key="2">
    <source>
        <dbReference type="EMBL" id="CAK9090394.1"/>
    </source>
</evidence>
<evidence type="ECO:0000313" key="3">
    <source>
        <dbReference type="EMBL" id="CAK9090726.1"/>
    </source>
</evidence>